<dbReference type="EMBL" id="AGNL01015090">
    <property type="protein sequence ID" value="EJK66305.1"/>
    <property type="molecule type" value="Genomic_DNA"/>
</dbReference>
<feature type="region of interest" description="Disordered" evidence="1">
    <location>
        <begin position="1"/>
        <end position="28"/>
    </location>
</feature>
<organism evidence="2 3">
    <name type="scientific">Thalassiosira oceanica</name>
    <name type="common">Marine diatom</name>
    <dbReference type="NCBI Taxonomy" id="159749"/>
    <lineage>
        <taxon>Eukaryota</taxon>
        <taxon>Sar</taxon>
        <taxon>Stramenopiles</taxon>
        <taxon>Ochrophyta</taxon>
        <taxon>Bacillariophyta</taxon>
        <taxon>Coscinodiscophyceae</taxon>
        <taxon>Thalassiosirophycidae</taxon>
        <taxon>Thalassiosirales</taxon>
        <taxon>Thalassiosiraceae</taxon>
        <taxon>Thalassiosira</taxon>
    </lineage>
</organism>
<gene>
    <name evidence="2" type="ORF">THAOC_12784</name>
</gene>
<evidence type="ECO:0008006" key="4">
    <source>
        <dbReference type="Google" id="ProtNLM"/>
    </source>
</evidence>
<evidence type="ECO:0000256" key="1">
    <source>
        <dbReference type="SAM" id="MobiDB-lite"/>
    </source>
</evidence>
<comment type="caution">
    <text evidence="2">The sequence shown here is derived from an EMBL/GenBank/DDBJ whole genome shotgun (WGS) entry which is preliminary data.</text>
</comment>
<name>K0SLW0_THAOC</name>
<proteinExistence type="predicted"/>
<dbReference type="Gene3D" id="1.10.472.10">
    <property type="entry name" value="Cyclin-like"/>
    <property type="match status" value="2"/>
</dbReference>
<accession>K0SLW0</accession>
<keyword evidence="3" id="KW-1185">Reference proteome</keyword>
<evidence type="ECO:0000313" key="3">
    <source>
        <dbReference type="Proteomes" id="UP000266841"/>
    </source>
</evidence>
<sequence length="294" mass="33120">MTAMTSDGDGTPDSSKDMMVPQEDDISARKDRCAAMAEKESVYNHESVVQAAGGSRQSRRGQCFVQPSGSAALETPSCYTSDQRQQIISWMFRVVDCLDAHRMPHCKDTMMLQMLATREIKLSRDSFAKVEIELLEVLRWLVHPPSPLQFVEEFLWFVRESALEKCGLTASARWLCEQHVYSGTLAKKPSAVGIAAIVCSIENSQSECKLHRVAAFVRDVQTIPGFEDLFDSDDFHRSRRYFRDLWQLYRTPHDHGVLSLSGPDTTAAVLTRSVIEEDLTRCGSSDMTPQKRTC</sequence>
<dbReference type="AlphaFoldDB" id="K0SLW0"/>
<reference evidence="2 3" key="1">
    <citation type="journal article" date="2012" name="Genome Biol.">
        <title>Genome and low-iron response of an oceanic diatom adapted to chronic iron limitation.</title>
        <authorList>
            <person name="Lommer M."/>
            <person name="Specht M."/>
            <person name="Roy A.S."/>
            <person name="Kraemer L."/>
            <person name="Andreson R."/>
            <person name="Gutowska M.A."/>
            <person name="Wolf J."/>
            <person name="Bergner S.V."/>
            <person name="Schilhabel M.B."/>
            <person name="Klostermeier U.C."/>
            <person name="Beiko R.G."/>
            <person name="Rosenstiel P."/>
            <person name="Hippler M."/>
            <person name="Laroche J."/>
        </authorList>
    </citation>
    <scope>NUCLEOTIDE SEQUENCE [LARGE SCALE GENOMIC DNA]</scope>
    <source>
        <strain evidence="2 3">CCMP1005</strain>
    </source>
</reference>
<protein>
    <recommendedName>
        <fullName evidence="4">Cyclin N-terminal domain-containing protein</fullName>
    </recommendedName>
</protein>
<dbReference type="Proteomes" id="UP000266841">
    <property type="component" value="Unassembled WGS sequence"/>
</dbReference>
<evidence type="ECO:0000313" key="2">
    <source>
        <dbReference type="EMBL" id="EJK66305.1"/>
    </source>
</evidence>